<comment type="caution">
    <text evidence="2">The sequence shown here is derived from an EMBL/GenBank/DDBJ whole genome shotgun (WGS) entry which is preliminary data.</text>
</comment>
<dbReference type="Pfam" id="PF21805">
    <property type="entry name" value="Imm5_like"/>
    <property type="match status" value="1"/>
</dbReference>
<reference evidence="2 3" key="1">
    <citation type="submission" date="2016-08" db="EMBL/GenBank/DDBJ databases">
        <title>Genome sequence of Clavibacter michiganensis spp. strain CASJ009.</title>
        <authorList>
            <person name="Thapa S.P."/>
            <person name="Coaker G."/>
        </authorList>
    </citation>
    <scope>NUCLEOTIDE SEQUENCE [LARGE SCALE GENOMIC DNA]</scope>
    <source>
        <strain evidence="2">CASJ009</strain>
    </source>
</reference>
<dbReference type="AlphaFoldDB" id="A0A251XYD1"/>
<organism evidence="2 3">
    <name type="scientific">Clavibacter michiganensis</name>
    <dbReference type="NCBI Taxonomy" id="28447"/>
    <lineage>
        <taxon>Bacteria</taxon>
        <taxon>Bacillati</taxon>
        <taxon>Actinomycetota</taxon>
        <taxon>Actinomycetes</taxon>
        <taxon>Micrococcales</taxon>
        <taxon>Microbacteriaceae</taxon>
        <taxon>Clavibacter</taxon>
    </lineage>
</organism>
<dbReference type="Proteomes" id="UP000195106">
    <property type="component" value="Unassembled WGS sequence"/>
</dbReference>
<dbReference type="InterPro" id="IPR048667">
    <property type="entry name" value="Imm5-like"/>
</dbReference>
<sequence length="135" mass="14442">MLPLFGAERPDDPILRETLEVARGWVRGEVPMKQAHQQSFRANAAGKGLPDPARFVALATGQAVAVAHVAAHDLGAAAYAIRAATSAASPPERDAARDAERTWQRERIPAHLRDAVLADQRSRSAICQGVFGDLA</sequence>
<name>A0A251XYD1_9MICO</name>
<protein>
    <recommendedName>
        <fullName evidence="1">Imm-5-like domain-containing protein</fullName>
    </recommendedName>
</protein>
<dbReference type="EMBL" id="MDHJ01000001">
    <property type="protein sequence ID" value="OUE10289.1"/>
    <property type="molecule type" value="Genomic_DNA"/>
</dbReference>
<feature type="domain" description="Imm-5-like" evidence="1">
    <location>
        <begin position="1"/>
        <end position="110"/>
    </location>
</feature>
<evidence type="ECO:0000259" key="1">
    <source>
        <dbReference type="Pfam" id="PF21805"/>
    </source>
</evidence>
<evidence type="ECO:0000313" key="3">
    <source>
        <dbReference type="Proteomes" id="UP000195106"/>
    </source>
</evidence>
<accession>A0A251XYD1</accession>
<proteinExistence type="predicted"/>
<gene>
    <name evidence="2" type="ORF">CMsap09_15180</name>
</gene>
<evidence type="ECO:0000313" key="2">
    <source>
        <dbReference type="EMBL" id="OUE10289.1"/>
    </source>
</evidence>